<dbReference type="RefSeq" id="XP_007375629.1">
    <property type="nucleotide sequence ID" value="XM_007375567.1"/>
</dbReference>
<evidence type="ECO:0000313" key="3">
    <source>
        <dbReference type="EMBL" id="EGW32353.1"/>
    </source>
</evidence>
<dbReference type="Proteomes" id="UP000000709">
    <property type="component" value="Unassembled WGS sequence"/>
</dbReference>
<dbReference type="EMBL" id="GL996502">
    <property type="protein sequence ID" value="EGW32353.1"/>
    <property type="molecule type" value="Genomic_DNA"/>
</dbReference>
<dbReference type="Gene3D" id="2.60.40.10">
    <property type="entry name" value="Immunoglobulins"/>
    <property type="match status" value="1"/>
</dbReference>
<evidence type="ECO:0000313" key="4">
    <source>
        <dbReference type="Proteomes" id="UP000000709"/>
    </source>
</evidence>
<sequence length="840" mass="93505">MIEVLITLVPSLCWLLYRFYLILRTPVEKLVEDLNIEIPHTPTICIDSIAETSVVVHWNIEIRYDENLYYVLVINDREAATLTSTSCKLNNLSAKQVYQIQIVAINSITNFRSLSKPVFVSTFNKDDKELEFSKDVNFDEDIVENIITSGAVSSADDTSSSANDDESSLESITIDQIQSITSAELLNDYLSKFQHELVKVNADYRQFQQTISEEHEHLQQELLLYRHELEEESDNKVKKDQDVKSLERSKDVLTFQKSKLLNQVTAIKNSLVLFNTKFQENEAKIRKLQDRNQLALTNEEKEKSKINKSIASVQKSISKTKEENEKIEENLKVLLQERKESIALLNQIKPLVEVFNQAASIPATLASSTGISNTPTPPPILSSGATPPITASGTTTVTNQSTISSTPSIFNKDGSIAKPAFEALVQIFQIMPTWQDEIMHEINQYQELEQAWRDSFRTEIKKYVAVHQALEIAKHNLDKNYVPVKMNEYLASIEFGGFANALPRPRASSKRIFTPPIDESNLVGNMHNSGFFNHYGQVYTDSDSDVGQKVSPLFQQPQIVEPVVQPLQSSQRSINHVVGDFGGTDYSYPSPPQQQAHPYISLEQINAQTHMEMAKNTAGAPATSTTTNATTTTTTPPMQGFPYDDQIYTSSIAAQSPLGPTNQTQNLLSYGDYNSLLYRYNSPTLAPVNHEVWNQPATTNPGNSANTYGFLATPTSKLWSDSSSITGSASQDYEFGHNRTVSATSQIWRNEATPSSSHHNFNLGGVGSVSSGAEFQPFGKSIMQLSSSMNNNNNNNNNPSLVLSQNLGLSESQVLGNTRTTPPDNDDSRREQSVNSINLG</sequence>
<dbReference type="InterPro" id="IPR036116">
    <property type="entry name" value="FN3_sf"/>
</dbReference>
<feature type="region of interest" description="Disordered" evidence="2">
    <location>
        <begin position="367"/>
        <end position="404"/>
    </location>
</feature>
<dbReference type="OrthoDB" id="5572782at2759"/>
<keyword evidence="1" id="KW-0175">Coiled coil</keyword>
<dbReference type="InParanoid" id="G3AQ32"/>
<evidence type="ECO:0000256" key="1">
    <source>
        <dbReference type="SAM" id="Coils"/>
    </source>
</evidence>
<organism evidence="4">
    <name type="scientific">Spathaspora passalidarum (strain NRRL Y-27907 / 11-Y1)</name>
    <dbReference type="NCBI Taxonomy" id="619300"/>
    <lineage>
        <taxon>Eukaryota</taxon>
        <taxon>Fungi</taxon>
        <taxon>Dikarya</taxon>
        <taxon>Ascomycota</taxon>
        <taxon>Saccharomycotina</taxon>
        <taxon>Pichiomycetes</taxon>
        <taxon>Debaryomycetaceae</taxon>
        <taxon>Spathaspora</taxon>
    </lineage>
</organism>
<dbReference type="AlphaFoldDB" id="G3AQ32"/>
<feature type="coiled-coil region" evidence="1">
    <location>
        <begin position="310"/>
        <end position="344"/>
    </location>
</feature>
<feature type="compositionally biased region" description="Low complexity" evidence="2">
    <location>
        <begin position="618"/>
        <end position="637"/>
    </location>
</feature>
<feature type="region of interest" description="Disordered" evidence="2">
    <location>
        <begin position="814"/>
        <end position="840"/>
    </location>
</feature>
<dbReference type="HOGENOM" id="CLU_010782_0_0_1"/>
<keyword evidence="4" id="KW-1185">Reference proteome</keyword>
<feature type="coiled-coil region" evidence="1">
    <location>
        <begin position="215"/>
        <end position="249"/>
    </location>
</feature>
<evidence type="ECO:0000256" key="2">
    <source>
        <dbReference type="SAM" id="MobiDB-lite"/>
    </source>
</evidence>
<accession>G3AQ32</accession>
<dbReference type="eggNOG" id="ENOG502SA9F">
    <property type="taxonomic scope" value="Eukaryota"/>
</dbReference>
<name>G3AQ32_SPAPN</name>
<gene>
    <name evidence="3" type="ORF">SPAPADRAFT_153168</name>
</gene>
<dbReference type="SUPFAM" id="SSF49265">
    <property type="entry name" value="Fibronectin type III"/>
    <property type="match status" value="1"/>
</dbReference>
<dbReference type="InterPro" id="IPR013783">
    <property type="entry name" value="Ig-like_fold"/>
</dbReference>
<dbReference type="GeneID" id="18870944"/>
<dbReference type="OMA" id="IHWDIEI"/>
<feature type="region of interest" description="Disordered" evidence="2">
    <location>
        <begin position="618"/>
        <end position="640"/>
    </location>
</feature>
<reference evidence="3 4" key="1">
    <citation type="journal article" date="2011" name="Proc. Natl. Acad. Sci. U.S.A.">
        <title>Comparative genomics of xylose-fermenting fungi for enhanced biofuel production.</title>
        <authorList>
            <person name="Wohlbach D.J."/>
            <person name="Kuo A."/>
            <person name="Sato T.K."/>
            <person name="Potts K.M."/>
            <person name="Salamov A.A."/>
            <person name="LaButti K.M."/>
            <person name="Sun H."/>
            <person name="Clum A."/>
            <person name="Pangilinan J.L."/>
            <person name="Lindquist E.A."/>
            <person name="Lucas S."/>
            <person name="Lapidus A."/>
            <person name="Jin M."/>
            <person name="Gunawan C."/>
            <person name="Balan V."/>
            <person name="Dale B.E."/>
            <person name="Jeffries T.W."/>
            <person name="Zinkel R."/>
            <person name="Barry K.W."/>
            <person name="Grigoriev I.V."/>
            <person name="Gasch A.P."/>
        </authorList>
    </citation>
    <scope>NUCLEOTIDE SEQUENCE [LARGE SCALE GENOMIC DNA]</scope>
    <source>
        <strain evidence="4">NRRL Y-27907 / 11-Y1</strain>
    </source>
</reference>
<feature type="compositionally biased region" description="Polar residues" evidence="2">
    <location>
        <begin position="814"/>
        <end position="823"/>
    </location>
</feature>
<proteinExistence type="predicted"/>
<dbReference type="KEGG" id="spaa:SPAPADRAFT_153168"/>
<evidence type="ECO:0008006" key="5">
    <source>
        <dbReference type="Google" id="ProtNLM"/>
    </source>
</evidence>
<dbReference type="STRING" id="619300.G3AQ32"/>
<feature type="compositionally biased region" description="Polar residues" evidence="2">
    <location>
        <begin position="383"/>
        <end position="404"/>
    </location>
</feature>
<protein>
    <recommendedName>
        <fullName evidence="5">Fibronectin type-III domain-containing protein</fullName>
    </recommendedName>
</protein>